<gene>
    <name evidence="2" type="ORF">AFUS01_LOCUS18575</name>
</gene>
<proteinExistence type="predicted"/>
<name>A0A8J2NXA8_9HEXA</name>
<dbReference type="Proteomes" id="UP000708208">
    <property type="component" value="Unassembled WGS sequence"/>
</dbReference>
<feature type="coiled-coil region" evidence="1">
    <location>
        <begin position="386"/>
        <end position="420"/>
    </location>
</feature>
<keyword evidence="1" id="KW-0175">Coiled coil</keyword>
<accession>A0A8J2NXA8</accession>
<sequence>MNQLEACLGKWDTEAMEKVLVGYLNQVLASQSVPGLSQKKAITTKDFLCLSPGQFKEIVSLIVNNNTSPQELRTVLEKRGSEREKLSSFNALNKEFSVSFDPEPVIFYKELKKLFPADLDLLRPSVILNPSGDPQRTRKVLRYLIGLMVFVDGRSEGFENVYEEVSREVNEWNDLVKRLDELKSEINKRMIEQDTWKMEVGTLKKESQVKKEEIEVLEKNTAELEERVQKASITYNELQEQKNAASRELEGVVREIEDTSKLLVNSPERILESLKSEKEKLQQLNQHRDYCSQKLQESSNENSRVATVTEEANKTISFFHDLVLQMQEANEAKNAWTESQACVPQKLQLIEELKQKIENIGNSLPGSSVGQLSLLTKTLERLETHYTEKSNICSELTEDLKNLKLQLEGISAQIVTQRNKAVELETTVKEYEDYILVELPQTRAAMEELIVDTLDALDHEFKLNML</sequence>
<dbReference type="AlphaFoldDB" id="A0A8J2NXA8"/>
<keyword evidence="3" id="KW-1185">Reference proteome</keyword>
<evidence type="ECO:0000256" key="1">
    <source>
        <dbReference type="SAM" id="Coils"/>
    </source>
</evidence>
<feature type="coiled-coil region" evidence="1">
    <location>
        <begin position="162"/>
        <end position="255"/>
    </location>
</feature>
<evidence type="ECO:0000313" key="2">
    <source>
        <dbReference type="EMBL" id="CAG7729888.1"/>
    </source>
</evidence>
<reference evidence="2" key="1">
    <citation type="submission" date="2021-06" db="EMBL/GenBank/DDBJ databases">
        <authorList>
            <person name="Hodson N. C."/>
            <person name="Mongue J. A."/>
            <person name="Jaron S. K."/>
        </authorList>
    </citation>
    <scope>NUCLEOTIDE SEQUENCE</scope>
</reference>
<protein>
    <submittedName>
        <fullName evidence="2">Uncharacterized protein</fullName>
    </submittedName>
</protein>
<comment type="caution">
    <text evidence="2">The sequence shown here is derived from an EMBL/GenBank/DDBJ whole genome shotgun (WGS) entry which is preliminary data.</text>
</comment>
<evidence type="ECO:0000313" key="3">
    <source>
        <dbReference type="Proteomes" id="UP000708208"/>
    </source>
</evidence>
<dbReference type="EMBL" id="CAJVCH010186023">
    <property type="protein sequence ID" value="CAG7729888.1"/>
    <property type="molecule type" value="Genomic_DNA"/>
</dbReference>
<organism evidence="2 3">
    <name type="scientific">Allacma fusca</name>
    <dbReference type="NCBI Taxonomy" id="39272"/>
    <lineage>
        <taxon>Eukaryota</taxon>
        <taxon>Metazoa</taxon>
        <taxon>Ecdysozoa</taxon>
        <taxon>Arthropoda</taxon>
        <taxon>Hexapoda</taxon>
        <taxon>Collembola</taxon>
        <taxon>Symphypleona</taxon>
        <taxon>Sminthuridae</taxon>
        <taxon>Allacma</taxon>
    </lineage>
</organism>